<dbReference type="Proteomes" id="UP000598426">
    <property type="component" value="Unassembled WGS sequence"/>
</dbReference>
<accession>A0ABR8NRC2</accession>
<name>A0ABR8NRC2_9MICO</name>
<comment type="caution">
    <text evidence="1">The sequence shown here is derived from an EMBL/GenBank/DDBJ whole genome shotgun (WGS) entry which is preliminary data.</text>
</comment>
<gene>
    <name evidence="1" type="ORF">IF188_13535</name>
</gene>
<dbReference type="RefSeq" id="WP_191172341.1">
    <property type="nucleotide sequence ID" value="NZ_JACXZS010000009.1"/>
</dbReference>
<organism evidence="1 2">
    <name type="scientific">Microbacterium helvum</name>
    <dbReference type="NCBI Taxonomy" id="2773713"/>
    <lineage>
        <taxon>Bacteria</taxon>
        <taxon>Bacillati</taxon>
        <taxon>Actinomycetota</taxon>
        <taxon>Actinomycetes</taxon>
        <taxon>Micrococcales</taxon>
        <taxon>Microbacteriaceae</taxon>
        <taxon>Microbacterium</taxon>
    </lineage>
</organism>
<evidence type="ECO:0000313" key="1">
    <source>
        <dbReference type="EMBL" id="MBD3942719.1"/>
    </source>
</evidence>
<proteinExistence type="predicted"/>
<reference evidence="1 2" key="1">
    <citation type="submission" date="2020-09" db="EMBL/GenBank/DDBJ databases">
        <title>Isolation and identification of active actinomycetes.</title>
        <authorList>
            <person name="Li X."/>
        </authorList>
    </citation>
    <scope>NUCLEOTIDE SEQUENCE [LARGE SCALE GENOMIC DNA]</scope>
    <source>
        <strain evidence="1 2">NEAU-LLC</strain>
    </source>
</reference>
<dbReference type="EMBL" id="JACXZS010000009">
    <property type="protein sequence ID" value="MBD3942719.1"/>
    <property type="molecule type" value="Genomic_DNA"/>
</dbReference>
<keyword evidence="2" id="KW-1185">Reference proteome</keyword>
<protein>
    <submittedName>
        <fullName evidence="1">Uncharacterized protein</fullName>
    </submittedName>
</protein>
<sequence length="194" mass="21544">METASTPELIDLASLRYDFSSAKVFAQSYLSQDFELLGPELGESDALWLAALTLYGRAFANGLRHRGRAYTDGLSTDMQEAHDYFIDTRNKFVAHSVNAFEIGTVFVDLNPRDEAPGVSRIGEVHASVTRLSREMVERLSALCEHQVRTLTRRIEVLHQVIGQELLTMGEDAVYSLPAFTPPVPDGSNPRSART</sequence>
<evidence type="ECO:0000313" key="2">
    <source>
        <dbReference type="Proteomes" id="UP000598426"/>
    </source>
</evidence>